<feature type="transmembrane region" description="Helical" evidence="5">
    <location>
        <begin position="100"/>
        <end position="132"/>
    </location>
</feature>
<accession>A0A8J2Z620</accession>
<feature type="transmembrane region" description="Helical" evidence="5">
    <location>
        <begin position="138"/>
        <end position="158"/>
    </location>
</feature>
<feature type="transmembrane region" description="Helical" evidence="5">
    <location>
        <begin position="407"/>
        <end position="429"/>
    </location>
</feature>
<feature type="transmembrane region" description="Helical" evidence="5">
    <location>
        <begin position="251"/>
        <end position="273"/>
    </location>
</feature>
<evidence type="ECO:0000256" key="4">
    <source>
        <dbReference type="ARBA" id="ARBA00023136"/>
    </source>
</evidence>
<evidence type="ECO:0000256" key="1">
    <source>
        <dbReference type="ARBA" id="ARBA00004141"/>
    </source>
</evidence>
<keyword evidence="4 5" id="KW-0472">Membrane</keyword>
<dbReference type="Gene3D" id="1.20.1740.10">
    <property type="entry name" value="Amino acid/polyamine transporter I"/>
    <property type="match status" value="1"/>
</dbReference>
<dbReference type="GO" id="GO:0016020">
    <property type="term" value="C:membrane"/>
    <property type="evidence" value="ECO:0007669"/>
    <property type="project" value="UniProtKB-SubCell"/>
</dbReference>
<dbReference type="RefSeq" id="WP_117003438.1">
    <property type="nucleotide sequence ID" value="NZ_BMJS01000027.1"/>
</dbReference>
<name>A0A8J2Z620_9GAMM</name>
<dbReference type="EMBL" id="BMJS01000027">
    <property type="protein sequence ID" value="GGG03494.1"/>
    <property type="molecule type" value="Genomic_DNA"/>
</dbReference>
<feature type="transmembrane region" description="Helical" evidence="5">
    <location>
        <begin position="435"/>
        <end position="455"/>
    </location>
</feature>
<feature type="transmembrane region" description="Helical" evidence="5">
    <location>
        <begin position="170"/>
        <end position="191"/>
    </location>
</feature>
<dbReference type="Proteomes" id="UP000636949">
    <property type="component" value="Unassembled WGS sequence"/>
</dbReference>
<dbReference type="InterPro" id="IPR053153">
    <property type="entry name" value="APC_K+_Transporter"/>
</dbReference>
<dbReference type="PANTHER" id="PTHR47704:SF1">
    <property type="entry name" value="POTASSIUM TRANSPORTER KIMA"/>
    <property type="match status" value="1"/>
</dbReference>
<dbReference type="OrthoDB" id="9759676at2"/>
<feature type="transmembrane region" description="Helical" evidence="5">
    <location>
        <begin position="347"/>
        <end position="369"/>
    </location>
</feature>
<reference evidence="6" key="2">
    <citation type="submission" date="2020-09" db="EMBL/GenBank/DDBJ databases">
        <authorList>
            <person name="Sun Q."/>
            <person name="Zhou Y."/>
        </authorList>
    </citation>
    <scope>NUCLEOTIDE SEQUENCE</scope>
    <source>
        <strain evidence="6">CGMCC 1.15758</strain>
    </source>
</reference>
<feature type="transmembrane region" description="Helical" evidence="5">
    <location>
        <begin position="375"/>
        <end position="398"/>
    </location>
</feature>
<dbReference type="InterPro" id="IPR002293">
    <property type="entry name" value="AA/rel_permease1"/>
</dbReference>
<keyword evidence="3 5" id="KW-1133">Transmembrane helix</keyword>
<feature type="transmembrane region" description="Helical" evidence="5">
    <location>
        <begin position="299"/>
        <end position="326"/>
    </location>
</feature>
<reference evidence="6" key="1">
    <citation type="journal article" date="2014" name="Int. J. Syst. Evol. Microbiol.">
        <title>Complete genome sequence of Corynebacterium casei LMG S-19264T (=DSM 44701T), isolated from a smear-ripened cheese.</title>
        <authorList>
            <consortium name="US DOE Joint Genome Institute (JGI-PGF)"/>
            <person name="Walter F."/>
            <person name="Albersmeier A."/>
            <person name="Kalinowski J."/>
            <person name="Ruckert C."/>
        </authorList>
    </citation>
    <scope>NUCLEOTIDE SEQUENCE</scope>
    <source>
        <strain evidence="6">CGMCC 1.15758</strain>
    </source>
</reference>
<feature type="transmembrane region" description="Helical" evidence="5">
    <location>
        <begin position="46"/>
        <end position="79"/>
    </location>
</feature>
<keyword evidence="2 5" id="KW-0812">Transmembrane</keyword>
<dbReference type="AlphaFoldDB" id="A0A8J2Z620"/>
<comment type="caution">
    <text evidence="6">The sequence shown here is derived from an EMBL/GenBank/DDBJ whole genome shotgun (WGS) entry which is preliminary data.</text>
</comment>
<evidence type="ECO:0000256" key="3">
    <source>
        <dbReference type="ARBA" id="ARBA00022989"/>
    </source>
</evidence>
<keyword evidence="7" id="KW-1185">Reference proteome</keyword>
<evidence type="ECO:0000313" key="6">
    <source>
        <dbReference type="EMBL" id="GGG03494.1"/>
    </source>
</evidence>
<proteinExistence type="predicted"/>
<dbReference type="PANTHER" id="PTHR47704">
    <property type="entry name" value="POTASSIUM TRANSPORTER KIMA"/>
    <property type="match status" value="1"/>
</dbReference>
<evidence type="ECO:0000256" key="2">
    <source>
        <dbReference type="ARBA" id="ARBA00022692"/>
    </source>
</evidence>
<sequence>MKLGRIFFGDPIPKAQAEEHALSKKHALAIFSSDALSSVAYATGEILTVLILAGTAALAMSMHIAIFIAILIVVVGVSYKQAIDAYPEGGGAYIVARENLGTFMGLLAAGALMLDYILTVAVSVSAGILAITSAFPEVQSHAELMAVIAIIFIMWMNLRGMKESASAFMWPTYAFVVVILSMVGIGLYRYLTGNLPPVDYSHATDLMAPLTGVLTLTLILRAFSSGCSAMTGIEAVANGVMSFKQPRAKNASITLMVLIVLLISMFLGISFLASKLELQPLTDQSLLSQIGHNIFGGGVFYYLLQTVTCLILLLAANTSFAGFPLLTSMISKDGYLPRQLQNVGDRLAFSNGILALAVFACVLIIVFQANTSALIPLYSIGVFLAFTLCQAGLVRVWYNRRRTVKSWWIKASINSFGCLCTFIAVIVVIESKFFEGAWIIIIALPLLILMFYRIAHHYRLADQELSLSADTGLIETSLQKDTQLKVIVPVSKLHKGTIAALSFARKISPDITPVTININPEKTARLQKQWNELNFPEELVILDSQYQSLSRPLIKFIRRTDLTEPERGLAVLVLPKAETTKLWHTFLHNQKTALLRWGLKSVSKTETKGQARIIVEVPYQLTV</sequence>
<feature type="transmembrane region" description="Helical" evidence="5">
    <location>
        <begin position="206"/>
        <end position="223"/>
    </location>
</feature>
<dbReference type="GO" id="GO:0022857">
    <property type="term" value="F:transmembrane transporter activity"/>
    <property type="evidence" value="ECO:0007669"/>
    <property type="project" value="InterPro"/>
</dbReference>
<evidence type="ECO:0000313" key="7">
    <source>
        <dbReference type="Proteomes" id="UP000636949"/>
    </source>
</evidence>
<dbReference type="Pfam" id="PF13520">
    <property type="entry name" value="AA_permease_2"/>
    <property type="match status" value="1"/>
</dbReference>
<protein>
    <submittedName>
        <fullName evidence="6">Amino acid transporter</fullName>
    </submittedName>
</protein>
<comment type="subcellular location">
    <subcellularLocation>
        <location evidence="1">Membrane</location>
        <topology evidence="1">Multi-pass membrane protein</topology>
    </subcellularLocation>
</comment>
<gene>
    <name evidence="6" type="ORF">GCM10010995_21140</name>
</gene>
<organism evidence="6 7">
    <name type="scientific">Cysteiniphilum litorale</name>
    <dbReference type="NCBI Taxonomy" id="2056700"/>
    <lineage>
        <taxon>Bacteria</taxon>
        <taxon>Pseudomonadati</taxon>
        <taxon>Pseudomonadota</taxon>
        <taxon>Gammaproteobacteria</taxon>
        <taxon>Thiotrichales</taxon>
        <taxon>Fastidiosibacteraceae</taxon>
        <taxon>Cysteiniphilum</taxon>
    </lineage>
</organism>
<evidence type="ECO:0000256" key="5">
    <source>
        <dbReference type="SAM" id="Phobius"/>
    </source>
</evidence>